<dbReference type="AlphaFoldDB" id="A0A1B6F6C5"/>
<name>A0A1B6F6C5_9HEMI</name>
<reference evidence="1" key="1">
    <citation type="submission" date="2015-11" db="EMBL/GenBank/DDBJ databases">
        <title>De novo transcriptome assembly of four potential Pierce s Disease insect vectors from Arizona vineyards.</title>
        <authorList>
            <person name="Tassone E.E."/>
        </authorList>
    </citation>
    <scope>NUCLEOTIDE SEQUENCE</scope>
</reference>
<evidence type="ECO:0000313" key="1">
    <source>
        <dbReference type="EMBL" id="JAS45802.1"/>
    </source>
</evidence>
<feature type="non-terminal residue" evidence="1">
    <location>
        <position position="1"/>
    </location>
</feature>
<organism evidence="1">
    <name type="scientific">Cuerna arida</name>
    <dbReference type="NCBI Taxonomy" id="1464854"/>
    <lineage>
        <taxon>Eukaryota</taxon>
        <taxon>Metazoa</taxon>
        <taxon>Ecdysozoa</taxon>
        <taxon>Arthropoda</taxon>
        <taxon>Hexapoda</taxon>
        <taxon>Insecta</taxon>
        <taxon>Pterygota</taxon>
        <taxon>Neoptera</taxon>
        <taxon>Paraneoptera</taxon>
        <taxon>Hemiptera</taxon>
        <taxon>Auchenorrhyncha</taxon>
        <taxon>Membracoidea</taxon>
        <taxon>Cicadellidae</taxon>
        <taxon>Cicadellinae</taxon>
        <taxon>Proconiini</taxon>
        <taxon>Cuerna</taxon>
    </lineage>
</organism>
<accession>A0A1B6F6C5</accession>
<gene>
    <name evidence="1" type="ORF">g.49045</name>
</gene>
<dbReference type="PANTHER" id="PTHR33332">
    <property type="entry name" value="REVERSE TRANSCRIPTASE DOMAIN-CONTAINING PROTEIN"/>
    <property type="match status" value="1"/>
</dbReference>
<proteinExistence type="predicted"/>
<sequence>FCSTIMYADDTVLLASHKNKEELEIKSYIALNMAAEYCYMNDLVFNESKTKQLNFGIMRGEVSVFPNIECVEAAKHLGVVIDSSLSWVEHLDDLCRKLCSALFALRRVKCVSTMEAVKVTYCSLFESHLRYGIVVWGAAGQENLRR</sequence>
<feature type="non-terminal residue" evidence="1">
    <location>
        <position position="146"/>
    </location>
</feature>
<dbReference type="EMBL" id="GECZ01023967">
    <property type="protein sequence ID" value="JAS45802.1"/>
    <property type="molecule type" value="Transcribed_RNA"/>
</dbReference>
<protein>
    <recommendedName>
        <fullName evidence="2">Reverse transcriptase domain-containing protein</fullName>
    </recommendedName>
</protein>
<evidence type="ECO:0008006" key="2">
    <source>
        <dbReference type="Google" id="ProtNLM"/>
    </source>
</evidence>